<accession>A0A4P6TSW3</accession>
<dbReference type="EMBL" id="CP032229">
    <property type="protein sequence ID" value="QBJ90390.1"/>
    <property type="molecule type" value="Genomic_DNA"/>
</dbReference>
<feature type="transmembrane region" description="Helical" evidence="2">
    <location>
        <begin position="479"/>
        <end position="496"/>
    </location>
</feature>
<dbReference type="KEGG" id="sseo:D0Z67_08740"/>
<evidence type="ECO:0000256" key="1">
    <source>
        <dbReference type="SAM" id="MobiDB-lite"/>
    </source>
</evidence>
<sequence length="507" mass="54389">MSMYAPTQPRPTAPVPPDEIRMNARSPRPPWARTGGPCRRPSGRAYSSHRFRCAPGGALHAGAEPTGGNWTVRATAELSGTGLTASIDRALGCLRHNFRTVRGAAGWYHYLDDPSPGVTASAVGLFCFSVAGVRFERTPDVVAYLLSQQRASEDSTDGGWSVRTTNGFPIAEATSWVVRALSRPGTGVLGGAALARGAEWLRVNQNVDFGWGSYLGQPSRVFHTALNMLALQESGAGTDALAGAQRWLIDGQNARTPAWGPTPGAEPTMLHTSVALLALSRTPGALSANTMRQTAEWLLERIEPGIHVERSTTVEEYDVPYADGDIQAVFQNSLPHFAGPLALSAILSTGVVDPLQKKVFDSVNAIMDTQLEGGHWELPRSPMRPSVWALWPFVSALASARSAILSTPRAKAALLFPGCAIVQSEDVAQDLTRRLLIQNALFDWIRNRKAVLALWLVAAVTTGVPVALLLAGTFSVKDFLTALIFPVLLMAFQVIWDRRAARAGASG</sequence>
<organism evidence="3 4">
    <name type="scientific">Streptomyces seoulensis</name>
    <dbReference type="NCBI Taxonomy" id="73044"/>
    <lineage>
        <taxon>Bacteria</taxon>
        <taxon>Bacillati</taxon>
        <taxon>Actinomycetota</taxon>
        <taxon>Actinomycetes</taxon>
        <taxon>Kitasatosporales</taxon>
        <taxon>Streptomycetaceae</taxon>
        <taxon>Streptomyces</taxon>
    </lineage>
</organism>
<dbReference type="OrthoDB" id="9758578at2"/>
<evidence type="ECO:0000313" key="3">
    <source>
        <dbReference type="EMBL" id="QBJ90390.1"/>
    </source>
</evidence>
<dbReference type="AlphaFoldDB" id="A0A4P6TSW3"/>
<keyword evidence="2" id="KW-1133">Transmembrane helix</keyword>
<dbReference type="CDD" id="cd00688">
    <property type="entry name" value="ISOPREN_C2_like"/>
    <property type="match status" value="1"/>
</dbReference>
<dbReference type="Proteomes" id="UP000292547">
    <property type="component" value="Chromosome"/>
</dbReference>
<feature type="region of interest" description="Disordered" evidence="1">
    <location>
        <begin position="1"/>
        <end position="43"/>
    </location>
</feature>
<evidence type="ECO:0000313" key="4">
    <source>
        <dbReference type="Proteomes" id="UP000292547"/>
    </source>
</evidence>
<gene>
    <name evidence="3" type="ORF">D0Z67_08740</name>
</gene>
<dbReference type="SUPFAM" id="SSF48239">
    <property type="entry name" value="Terpenoid cyclases/Protein prenyltransferases"/>
    <property type="match status" value="2"/>
</dbReference>
<feature type="compositionally biased region" description="Pro residues" evidence="1">
    <location>
        <begin position="8"/>
        <end position="17"/>
    </location>
</feature>
<reference evidence="3 4" key="1">
    <citation type="submission" date="2018-08" db="EMBL/GenBank/DDBJ databases">
        <title>The complete genome sequence of Streptomyces seoulensis, a pioneer strain for nickel superoxide dismutase discovery.</title>
        <authorList>
            <person name="Shin J."/>
            <person name="Lee J.-S."/>
            <person name="Lee E.-J."/>
            <person name="Youn H.-D."/>
        </authorList>
    </citation>
    <scope>NUCLEOTIDE SEQUENCE [LARGE SCALE GENOMIC DNA]</scope>
    <source>
        <strain evidence="3 4">KCTC 9819</strain>
    </source>
</reference>
<keyword evidence="2" id="KW-0812">Transmembrane</keyword>
<evidence type="ECO:0008006" key="5">
    <source>
        <dbReference type="Google" id="ProtNLM"/>
    </source>
</evidence>
<name>A0A4P6TSW3_STRSO</name>
<feature type="transmembrane region" description="Helical" evidence="2">
    <location>
        <begin position="451"/>
        <end position="473"/>
    </location>
</feature>
<keyword evidence="4" id="KW-1185">Reference proteome</keyword>
<dbReference type="Gene3D" id="1.50.10.20">
    <property type="match status" value="1"/>
</dbReference>
<protein>
    <recommendedName>
        <fullName evidence="5">Terpene cyclase/mutase family protein</fullName>
    </recommendedName>
</protein>
<dbReference type="STRING" id="73044.GCA_000725795_00845"/>
<keyword evidence="2" id="KW-0472">Membrane</keyword>
<evidence type="ECO:0000256" key="2">
    <source>
        <dbReference type="SAM" id="Phobius"/>
    </source>
</evidence>
<proteinExistence type="predicted"/>
<dbReference type="InterPro" id="IPR008930">
    <property type="entry name" value="Terpenoid_cyclase/PrenylTrfase"/>
</dbReference>